<dbReference type="InterPro" id="IPR004358">
    <property type="entry name" value="Sig_transdc_His_kin-like_C"/>
</dbReference>
<dbReference type="AlphaFoldDB" id="A0A078KYB1"/>
<dbReference type="OrthoDB" id="9806130at2"/>
<accession>A0A078KYB1</accession>
<feature type="domain" description="Histidine kinase" evidence="5">
    <location>
        <begin position="265"/>
        <end position="478"/>
    </location>
</feature>
<dbReference type="GO" id="GO:0000155">
    <property type="term" value="F:phosphorelay sensor kinase activity"/>
    <property type="evidence" value="ECO:0007669"/>
    <property type="project" value="TreeGrafter"/>
</dbReference>
<evidence type="ECO:0000313" key="7">
    <source>
        <dbReference type="Proteomes" id="UP000044071"/>
    </source>
</evidence>
<dbReference type="EMBL" id="CCSB01000005">
    <property type="protein sequence ID" value="CDZ79385.1"/>
    <property type="molecule type" value="Genomic_DNA"/>
</dbReference>
<dbReference type="eggNOG" id="COG4191">
    <property type="taxonomic scope" value="Bacteria"/>
</dbReference>
<keyword evidence="3" id="KW-0597">Phosphoprotein</keyword>
<dbReference type="Gene3D" id="3.40.50.2300">
    <property type="match status" value="1"/>
</dbReference>
<dbReference type="SMART" id="SM00387">
    <property type="entry name" value="HATPase_c"/>
    <property type="match status" value="1"/>
</dbReference>
<dbReference type="EC" id="2.7.13.3" evidence="2"/>
<dbReference type="Gene3D" id="1.10.287.130">
    <property type="match status" value="1"/>
</dbReference>
<dbReference type="InterPro" id="IPR036890">
    <property type="entry name" value="HATPase_C_sf"/>
</dbReference>
<dbReference type="InterPro" id="IPR005467">
    <property type="entry name" value="His_kinase_dom"/>
</dbReference>
<keyword evidence="7" id="KW-1185">Reference proteome</keyword>
<dbReference type="Pfam" id="PF02518">
    <property type="entry name" value="HATPase_c"/>
    <property type="match status" value="1"/>
</dbReference>
<dbReference type="PANTHER" id="PTHR43547:SF2">
    <property type="entry name" value="HYBRID SIGNAL TRANSDUCTION HISTIDINE KINASE C"/>
    <property type="match status" value="1"/>
</dbReference>
<dbReference type="SUPFAM" id="SSF55874">
    <property type="entry name" value="ATPase domain of HSP90 chaperone/DNA topoisomerase II/histidine kinase"/>
    <property type="match status" value="1"/>
</dbReference>
<dbReference type="CDD" id="cd00075">
    <property type="entry name" value="HATPase"/>
    <property type="match status" value="1"/>
</dbReference>
<name>A0A078KYB1_9GAMM</name>
<dbReference type="RefSeq" id="WP_044012658.1">
    <property type="nucleotide sequence ID" value="NZ_CCVW01000005.1"/>
</dbReference>
<dbReference type="Gene3D" id="3.30.565.10">
    <property type="entry name" value="Histidine kinase-like ATPase, C-terminal domain"/>
    <property type="match status" value="1"/>
</dbReference>
<feature type="transmembrane region" description="Helical" evidence="4">
    <location>
        <begin position="12"/>
        <end position="34"/>
    </location>
</feature>
<evidence type="ECO:0000259" key="5">
    <source>
        <dbReference type="PROSITE" id="PS50109"/>
    </source>
</evidence>
<dbReference type="InterPro" id="IPR011006">
    <property type="entry name" value="CheY-like_superfamily"/>
</dbReference>
<keyword evidence="4" id="KW-0812">Transmembrane</keyword>
<reference evidence="6 7" key="1">
    <citation type="submission" date="2014-06" db="EMBL/GenBank/DDBJ databases">
        <authorList>
            <person name="Urmite Genomes Urmite Genomes"/>
        </authorList>
    </citation>
    <scope>NUCLEOTIDE SEQUENCE [LARGE SCALE GENOMIC DNA]</scope>
</reference>
<feature type="transmembrane region" description="Helical" evidence="4">
    <location>
        <begin position="162"/>
        <end position="187"/>
    </location>
</feature>
<dbReference type="PRINTS" id="PR00344">
    <property type="entry name" value="BCTRLSENSOR"/>
</dbReference>
<sequence>MTLKQPKIIILIETFFIASIFLVLMATLLVGIYFNKYEEQQKQNENIERRHHLLSQLIVPSLAISDISEVRKLLHMSSGVDETYMIIDDNGTVIMSDYGNRSLYGFGKSFNNWKICNRPSLIDQTIEKEKYSIYCSSLIDNSIFSSNKKIGLLFSFTKSNPFILFSPAVIYFILILTLLFLTLIFLLRKILYMQLLQPLLKLKNAILNRSLHNVIHPKIEEIKKLPWELVEIKDAFERLLSNLQEEYNGRIEAEKMKALVDVMAGVCHDIRSPLSILEFCIIEAKDYLPKKDVQIQVEALQNIRDIANNLLDKYREPNAKLLTPIETDFLIKPLLLSSIIDTVISHKKQEWKNKPCKLIFNAHKNAKNKWINSIESETRRVLSNILNNAYESLRDNGSIDISLKSNSNELLVIISDNGIGIPFAHLKSVLNGFSSKHPGKGIGLSNAKQYMESLGGSLAINSQENSGTQVTLTFPFFKNPLWLPEEIIICSNQTIILLDDDLSIHNFWQKKLRNTGVKLIQFYSGSEFVEWYGQSEKSDSTLYFMDYELRKESLNGVDLLKSINPQQRGFLITSHAEKNIFQRTAEELGIWLLPKCVLNEIPVKIIAEQ</sequence>
<dbReference type="STRING" id="1034943.BN59_03703"/>
<evidence type="ECO:0000313" key="6">
    <source>
        <dbReference type="EMBL" id="CDZ79385.1"/>
    </source>
</evidence>
<evidence type="ECO:0000256" key="1">
    <source>
        <dbReference type="ARBA" id="ARBA00000085"/>
    </source>
</evidence>
<evidence type="ECO:0000256" key="2">
    <source>
        <dbReference type="ARBA" id="ARBA00012438"/>
    </source>
</evidence>
<keyword evidence="4" id="KW-1133">Transmembrane helix</keyword>
<gene>
    <name evidence="6" type="primary">torS</name>
    <name evidence="6" type="ORF">BN59_03703</name>
</gene>
<organism evidence="6 7">
    <name type="scientific">Legionella massiliensis</name>
    <dbReference type="NCBI Taxonomy" id="1034943"/>
    <lineage>
        <taxon>Bacteria</taxon>
        <taxon>Pseudomonadati</taxon>
        <taxon>Pseudomonadota</taxon>
        <taxon>Gammaproteobacteria</taxon>
        <taxon>Legionellales</taxon>
        <taxon>Legionellaceae</taxon>
        <taxon>Legionella</taxon>
    </lineage>
</organism>
<dbReference type="SUPFAM" id="SSF52172">
    <property type="entry name" value="CheY-like"/>
    <property type="match status" value="1"/>
</dbReference>
<evidence type="ECO:0000256" key="4">
    <source>
        <dbReference type="SAM" id="Phobius"/>
    </source>
</evidence>
<keyword evidence="4" id="KW-0472">Membrane</keyword>
<dbReference type="Proteomes" id="UP000044071">
    <property type="component" value="Unassembled WGS sequence"/>
</dbReference>
<protein>
    <recommendedName>
        <fullName evidence="2">histidine kinase</fullName>
        <ecNumber evidence="2">2.7.13.3</ecNumber>
    </recommendedName>
</protein>
<evidence type="ECO:0000256" key="3">
    <source>
        <dbReference type="ARBA" id="ARBA00022553"/>
    </source>
</evidence>
<proteinExistence type="predicted"/>
<comment type="catalytic activity">
    <reaction evidence="1">
        <text>ATP + protein L-histidine = ADP + protein N-phospho-L-histidine.</text>
        <dbReference type="EC" id="2.7.13.3"/>
    </reaction>
</comment>
<dbReference type="PROSITE" id="PS50109">
    <property type="entry name" value="HIS_KIN"/>
    <property type="match status" value="1"/>
</dbReference>
<dbReference type="PANTHER" id="PTHR43547">
    <property type="entry name" value="TWO-COMPONENT HISTIDINE KINASE"/>
    <property type="match status" value="1"/>
</dbReference>
<dbReference type="InterPro" id="IPR003594">
    <property type="entry name" value="HATPase_dom"/>
</dbReference>